<gene>
    <name evidence="2" type="ORF">Sango_2925900</name>
</gene>
<keyword evidence="3" id="KW-1185">Reference proteome</keyword>
<dbReference type="EMBL" id="JACGWL010000794">
    <property type="protein sequence ID" value="KAK4381877.1"/>
    <property type="molecule type" value="Genomic_DNA"/>
</dbReference>
<evidence type="ECO:0000313" key="3">
    <source>
        <dbReference type="Proteomes" id="UP001289374"/>
    </source>
</evidence>
<feature type="region of interest" description="Disordered" evidence="1">
    <location>
        <begin position="394"/>
        <end position="450"/>
    </location>
</feature>
<organism evidence="2 3">
    <name type="scientific">Sesamum angolense</name>
    <dbReference type="NCBI Taxonomy" id="2727404"/>
    <lineage>
        <taxon>Eukaryota</taxon>
        <taxon>Viridiplantae</taxon>
        <taxon>Streptophyta</taxon>
        <taxon>Embryophyta</taxon>
        <taxon>Tracheophyta</taxon>
        <taxon>Spermatophyta</taxon>
        <taxon>Magnoliopsida</taxon>
        <taxon>eudicotyledons</taxon>
        <taxon>Gunneridae</taxon>
        <taxon>Pentapetalae</taxon>
        <taxon>asterids</taxon>
        <taxon>lamiids</taxon>
        <taxon>Lamiales</taxon>
        <taxon>Pedaliaceae</taxon>
        <taxon>Sesamum</taxon>
    </lineage>
</organism>
<proteinExistence type="predicted"/>
<feature type="region of interest" description="Disordered" evidence="1">
    <location>
        <begin position="272"/>
        <end position="317"/>
    </location>
</feature>
<feature type="compositionally biased region" description="Low complexity" evidence="1">
    <location>
        <begin position="435"/>
        <end position="445"/>
    </location>
</feature>
<dbReference type="Proteomes" id="UP001289374">
    <property type="component" value="Unassembled WGS sequence"/>
</dbReference>
<comment type="caution">
    <text evidence="2">The sequence shown here is derived from an EMBL/GenBank/DDBJ whole genome shotgun (WGS) entry which is preliminary data.</text>
</comment>
<accession>A0AAE1VVF0</accession>
<reference evidence="2" key="1">
    <citation type="submission" date="2020-06" db="EMBL/GenBank/DDBJ databases">
        <authorList>
            <person name="Li T."/>
            <person name="Hu X."/>
            <person name="Zhang T."/>
            <person name="Song X."/>
            <person name="Zhang H."/>
            <person name="Dai N."/>
            <person name="Sheng W."/>
            <person name="Hou X."/>
            <person name="Wei L."/>
        </authorList>
    </citation>
    <scope>NUCLEOTIDE SEQUENCE</scope>
    <source>
        <strain evidence="2">K16</strain>
        <tissue evidence="2">Leaf</tissue>
    </source>
</reference>
<feature type="compositionally biased region" description="Polar residues" evidence="1">
    <location>
        <begin position="401"/>
        <end position="411"/>
    </location>
</feature>
<name>A0AAE1VVF0_9LAMI</name>
<protein>
    <submittedName>
        <fullName evidence="2">Uncharacterized protein</fullName>
    </submittedName>
</protein>
<reference evidence="2" key="2">
    <citation type="journal article" date="2024" name="Plant">
        <title>Genomic evolution and insights into agronomic trait innovations of Sesamum species.</title>
        <authorList>
            <person name="Miao H."/>
            <person name="Wang L."/>
            <person name="Qu L."/>
            <person name="Liu H."/>
            <person name="Sun Y."/>
            <person name="Le M."/>
            <person name="Wang Q."/>
            <person name="Wei S."/>
            <person name="Zheng Y."/>
            <person name="Lin W."/>
            <person name="Duan Y."/>
            <person name="Cao H."/>
            <person name="Xiong S."/>
            <person name="Wang X."/>
            <person name="Wei L."/>
            <person name="Li C."/>
            <person name="Ma Q."/>
            <person name="Ju M."/>
            <person name="Zhao R."/>
            <person name="Li G."/>
            <person name="Mu C."/>
            <person name="Tian Q."/>
            <person name="Mei H."/>
            <person name="Zhang T."/>
            <person name="Gao T."/>
            <person name="Zhang H."/>
        </authorList>
    </citation>
    <scope>NUCLEOTIDE SEQUENCE</scope>
    <source>
        <strain evidence="2">K16</strain>
    </source>
</reference>
<sequence>MCQMMKMNDVASLPLSRWSVPQSSKKERQACFIKRKEYGASMPYQSLLSGSLTIYHIQEVYSHKSLMDCHSTSDVLSVMEIPSHPTGAINVGSYTTPYYTQNYSSPPPMITISNASQSWYNYVGNPALWRIVKRVNFRGKTWNFTKLWVKSGVKMPSTGFDPHMFPSSKKTIKGMLSKEGMKKVGKAVSKFFIFNALPFNAADSGPYMQSMIDTIVEVGPGVKGPSGESDDYYSPIDLNHIFHDNDILEEWTREAEELMLPENELDWLDEEGRMDNVPNDEDDVASLPLSRWSVPRSSKEKDGDDDDDNDGDGNMHKETHQILGMTWAQGDENYYATQDTDHGYRPGIENQCRFLSNLTDYSSQCDDSQLQRYGRRQPDIPYSMQNLEIDEHRPHQMHGHQCSSTSTNSGRSKTRRRNRGSATDSIGESNKRSSIETSHSSGTSTYSQGFGYYNQNMEHLMPSQPLSQVP</sequence>
<evidence type="ECO:0000313" key="2">
    <source>
        <dbReference type="EMBL" id="KAK4381877.1"/>
    </source>
</evidence>
<evidence type="ECO:0000256" key="1">
    <source>
        <dbReference type="SAM" id="MobiDB-lite"/>
    </source>
</evidence>
<dbReference type="AlphaFoldDB" id="A0AAE1VVF0"/>